<protein>
    <submittedName>
        <fullName evidence="2">Uncharacterized protein</fullName>
    </submittedName>
</protein>
<gene>
    <name evidence="2" type="ORF">Aco03nite_045790</name>
</gene>
<organism evidence="2 3">
    <name type="scientific">Actinoplanes couchii</name>
    <dbReference type="NCBI Taxonomy" id="403638"/>
    <lineage>
        <taxon>Bacteria</taxon>
        <taxon>Bacillati</taxon>
        <taxon>Actinomycetota</taxon>
        <taxon>Actinomycetes</taxon>
        <taxon>Micromonosporales</taxon>
        <taxon>Micromonosporaceae</taxon>
        <taxon>Actinoplanes</taxon>
    </lineage>
</organism>
<sequence>MSDQFSDLFTQARPAAVSEIRPPGADAARRTVRGRRRRRNTLLAAVAVVALFGVLVIRPDPAPQPDILPAELVQQARNALGEATGPVAVEKSGEVRKGWSYSGDSYLGEQTLTLVCAGAGSVTLAITGTPVSENPSQDPIDISWQVATCSDKPVTVQSQYMSGPGLGSIEYTIVAVSGTGAFAFRVLTTDTGEPMTTADNRANPTAALHLTEQESNSQFGMIASVPADGTFAEELPAWIGGRFTVAAACAGLGTLKVAVKQARDGKTVDTWELPCRWPPKRYDWKPARGVGALELHVEFEESTESLDDADFSFQFAPK</sequence>
<keyword evidence="1" id="KW-0472">Membrane</keyword>
<dbReference type="EMBL" id="BOMG01000056">
    <property type="protein sequence ID" value="GID56175.1"/>
    <property type="molecule type" value="Genomic_DNA"/>
</dbReference>
<reference evidence="2 3" key="1">
    <citation type="submission" date="2021-01" db="EMBL/GenBank/DDBJ databases">
        <title>Whole genome shotgun sequence of Actinoplanes couchii NBRC 106145.</title>
        <authorList>
            <person name="Komaki H."/>
            <person name="Tamura T."/>
        </authorList>
    </citation>
    <scope>NUCLEOTIDE SEQUENCE [LARGE SCALE GENOMIC DNA]</scope>
    <source>
        <strain evidence="2 3">NBRC 106145</strain>
    </source>
</reference>
<dbReference type="Proteomes" id="UP000612282">
    <property type="component" value="Unassembled WGS sequence"/>
</dbReference>
<dbReference type="RefSeq" id="WP_203797656.1">
    <property type="nucleotide sequence ID" value="NZ_BAAAQE010000027.1"/>
</dbReference>
<comment type="caution">
    <text evidence="2">The sequence shown here is derived from an EMBL/GenBank/DDBJ whole genome shotgun (WGS) entry which is preliminary data.</text>
</comment>
<feature type="transmembrane region" description="Helical" evidence="1">
    <location>
        <begin position="40"/>
        <end position="57"/>
    </location>
</feature>
<accession>A0ABQ3XCR7</accession>
<keyword evidence="1" id="KW-1133">Transmembrane helix</keyword>
<proteinExistence type="predicted"/>
<evidence type="ECO:0000313" key="2">
    <source>
        <dbReference type="EMBL" id="GID56175.1"/>
    </source>
</evidence>
<name>A0ABQ3XCR7_9ACTN</name>
<keyword evidence="3" id="KW-1185">Reference proteome</keyword>
<evidence type="ECO:0000313" key="3">
    <source>
        <dbReference type="Proteomes" id="UP000612282"/>
    </source>
</evidence>
<keyword evidence="1" id="KW-0812">Transmembrane</keyword>
<evidence type="ECO:0000256" key="1">
    <source>
        <dbReference type="SAM" id="Phobius"/>
    </source>
</evidence>